<gene>
    <name evidence="1" type="ORF">GCM10010430_79180</name>
</gene>
<accession>A0ABN3F197</accession>
<evidence type="ECO:0000313" key="1">
    <source>
        <dbReference type="EMBL" id="GAA2281265.1"/>
    </source>
</evidence>
<comment type="caution">
    <text evidence="1">The sequence shown here is derived from an EMBL/GenBank/DDBJ whole genome shotgun (WGS) entry which is preliminary data.</text>
</comment>
<dbReference type="Proteomes" id="UP001500305">
    <property type="component" value="Unassembled WGS sequence"/>
</dbReference>
<dbReference type="EMBL" id="BAAATR010000085">
    <property type="protein sequence ID" value="GAA2281265.1"/>
    <property type="molecule type" value="Genomic_DNA"/>
</dbReference>
<name>A0ABN3F197_9ACTN</name>
<evidence type="ECO:0008006" key="3">
    <source>
        <dbReference type="Google" id="ProtNLM"/>
    </source>
</evidence>
<reference evidence="1 2" key="1">
    <citation type="journal article" date="2019" name="Int. J. Syst. Evol. Microbiol.">
        <title>The Global Catalogue of Microorganisms (GCM) 10K type strain sequencing project: providing services to taxonomists for standard genome sequencing and annotation.</title>
        <authorList>
            <consortium name="The Broad Institute Genomics Platform"/>
            <consortium name="The Broad Institute Genome Sequencing Center for Infectious Disease"/>
            <person name="Wu L."/>
            <person name="Ma J."/>
        </authorList>
    </citation>
    <scope>NUCLEOTIDE SEQUENCE [LARGE SCALE GENOMIC DNA]</scope>
    <source>
        <strain evidence="1 2">JCM 7356</strain>
    </source>
</reference>
<organism evidence="1 2">
    <name type="scientific">Kitasatospora cystarginea</name>
    <dbReference type="NCBI Taxonomy" id="58350"/>
    <lineage>
        <taxon>Bacteria</taxon>
        <taxon>Bacillati</taxon>
        <taxon>Actinomycetota</taxon>
        <taxon>Actinomycetes</taxon>
        <taxon>Kitasatosporales</taxon>
        <taxon>Streptomycetaceae</taxon>
        <taxon>Kitasatospora</taxon>
    </lineage>
</organism>
<dbReference type="RefSeq" id="WP_344641410.1">
    <property type="nucleotide sequence ID" value="NZ_BAAATR010000085.1"/>
</dbReference>
<keyword evidence="2" id="KW-1185">Reference proteome</keyword>
<sequence length="252" mass="26760">MSGNIPWPRVWQGYEERTPRTVLGDLVEEVRYYAGGQTRDPDDAISLAITGAEATRAAVDALDHEWALYAPEQAAVLAAALFAQVDAAGVALQRLRSVLAQIEGRRDCAPADRAHDLIKAAADDMLSVAPSHTADAVGELAALPSNLTLPSSSHDTIAAVADILGAKLNQRHGPSEQGDDENGCGCSCSIDLDRDGEPWVFARGDSRWYLLALNDGEPQPDGTVHYANSVDLDLSAPLAHPGHLAAELRALL</sequence>
<proteinExistence type="predicted"/>
<evidence type="ECO:0000313" key="2">
    <source>
        <dbReference type="Proteomes" id="UP001500305"/>
    </source>
</evidence>
<protein>
    <recommendedName>
        <fullName evidence="3">ESAT-6 protein secretion system EspG family protein</fullName>
    </recommendedName>
</protein>